<reference evidence="1 2" key="1">
    <citation type="submission" date="2019-11" db="EMBL/GenBank/DDBJ databases">
        <title>Epiphytic Pseudomonas syringae from cherry orchards.</title>
        <authorList>
            <person name="Hulin M.T."/>
        </authorList>
    </citation>
    <scope>NUCLEOTIDE SEQUENCE [LARGE SCALE GENOMIC DNA]</scope>
    <source>
        <strain evidence="1 2">PA-6-5B</strain>
    </source>
</reference>
<evidence type="ECO:0000313" key="1">
    <source>
        <dbReference type="EMBL" id="MCF5109673.1"/>
    </source>
</evidence>
<keyword evidence="2" id="KW-1185">Reference proteome</keyword>
<evidence type="ECO:0000313" key="2">
    <source>
        <dbReference type="Proteomes" id="UP000814003"/>
    </source>
</evidence>
<organism evidence="1 2">
    <name type="scientific">Pseudomonas gessardii</name>
    <dbReference type="NCBI Taxonomy" id="78544"/>
    <lineage>
        <taxon>Bacteria</taxon>
        <taxon>Pseudomonadati</taxon>
        <taxon>Pseudomonadota</taxon>
        <taxon>Gammaproteobacteria</taxon>
        <taxon>Pseudomonadales</taxon>
        <taxon>Pseudomonadaceae</taxon>
        <taxon>Pseudomonas</taxon>
    </lineage>
</organism>
<sequence>MFTNRVRQIITATIQGFPLMATIEDFDPPPIEFETEEQRGGRFIAEEMATGMKALTAKLTLQGVGAPIFTAIGASEGQTVLLTVNEAGIDQDDNEWFASYICIGKLKKIEEKTLKMKDKPVTILEISLSNYKRLESGILVVDINTRTQRVVINGQDILKGARRLALMP</sequence>
<dbReference type="InterPro" id="IPR006498">
    <property type="entry name" value="Tail_tube"/>
</dbReference>
<accession>A0ABS9FBE2</accession>
<protein>
    <submittedName>
        <fullName evidence="1">Phage tail protein</fullName>
    </submittedName>
</protein>
<dbReference type="RefSeq" id="WP_236309823.1">
    <property type="nucleotide sequence ID" value="NZ_WKED01000055.1"/>
</dbReference>
<proteinExistence type="predicted"/>
<dbReference type="Pfam" id="PF04985">
    <property type="entry name" value="Phage_tube"/>
    <property type="match status" value="1"/>
</dbReference>
<dbReference type="Proteomes" id="UP000814003">
    <property type="component" value="Unassembled WGS sequence"/>
</dbReference>
<gene>
    <name evidence="1" type="ORF">GIW56_22850</name>
</gene>
<name>A0ABS9FBE2_9PSED</name>
<dbReference type="EMBL" id="WKED01000055">
    <property type="protein sequence ID" value="MCF5109673.1"/>
    <property type="molecule type" value="Genomic_DNA"/>
</dbReference>
<comment type="caution">
    <text evidence="1">The sequence shown here is derived from an EMBL/GenBank/DDBJ whole genome shotgun (WGS) entry which is preliminary data.</text>
</comment>